<dbReference type="InterPro" id="IPR052163">
    <property type="entry name" value="DGC-Regulatory_Protein"/>
</dbReference>
<keyword evidence="2" id="KW-0812">Transmembrane</keyword>
<evidence type="ECO:0000256" key="2">
    <source>
        <dbReference type="SAM" id="Phobius"/>
    </source>
</evidence>
<dbReference type="NCBIfam" id="TIGR00254">
    <property type="entry name" value="GGDEF"/>
    <property type="match status" value="1"/>
</dbReference>
<dbReference type="PANTHER" id="PTHR46663">
    <property type="entry name" value="DIGUANYLATE CYCLASE DGCT-RELATED"/>
    <property type="match status" value="1"/>
</dbReference>
<dbReference type="SMART" id="SM00086">
    <property type="entry name" value="PAC"/>
    <property type="match status" value="2"/>
</dbReference>
<dbReference type="SMART" id="SM00304">
    <property type="entry name" value="HAMP"/>
    <property type="match status" value="1"/>
</dbReference>
<dbReference type="AlphaFoldDB" id="A0A418WCP8"/>
<keyword evidence="1" id="KW-0175">Coiled coil</keyword>
<dbReference type="InterPro" id="IPR000160">
    <property type="entry name" value="GGDEF_dom"/>
</dbReference>
<keyword evidence="2" id="KW-0472">Membrane</keyword>
<dbReference type="InterPro" id="IPR001610">
    <property type="entry name" value="PAC"/>
</dbReference>
<evidence type="ECO:0000313" key="8">
    <source>
        <dbReference type="Proteomes" id="UP000284605"/>
    </source>
</evidence>
<dbReference type="Proteomes" id="UP000284605">
    <property type="component" value="Unassembled WGS sequence"/>
</dbReference>
<evidence type="ECO:0000259" key="5">
    <source>
        <dbReference type="PROSITE" id="PS50885"/>
    </source>
</evidence>
<evidence type="ECO:0000259" key="4">
    <source>
        <dbReference type="PROSITE" id="PS50113"/>
    </source>
</evidence>
<dbReference type="EMBL" id="QYUK01000011">
    <property type="protein sequence ID" value="RJF87803.1"/>
    <property type="molecule type" value="Genomic_DNA"/>
</dbReference>
<proteinExistence type="predicted"/>
<dbReference type="Gene3D" id="3.30.70.270">
    <property type="match status" value="1"/>
</dbReference>
<dbReference type="InterPro" id="IPR029787">
    <property type="entry name" value="Nucleotide_cyclase"/>
</dbReference>
<feature type="domain" description="PAS" evidence="3">
    <location>
        <begin position="361"/>
        <end position="431"/>
    </location>
</feature>
<keyword evidence="8" id="KW-1185">Reference proteome</keyword>
<dbReference type="PROSITE" id="PS50887">
    <property type="entry name" value="GGDEF"/>
    <property type="match status" value="1"/>
</dbReference>
<dbReference type="CDD" id="cd01949">
    <property type="entry name" value="GGDEF"/>
    <property type="match status" value="1"/>
</dbReference>
<feature type="domain" description="PAS" evidence="3">
    <location>
        <begin position="488"/>
        <end position="551"/>
    </location>
</feature>
<dbReference type="Gene3D" id="3.30.450.20">
    <property type="entry name" value="PAS domain"/>
    <property type="match status" value="4"/>
</dbReference>
<dbReference type="Pfam" id="PF00990">
    <property type="entry name" value="GGDEF"/>
    <property type="match status" value="1"/>
</dbReference>
<dbReference type="PROSITE" id="PS50113">
    <property type="entry name" value="PAC"/>
    <property type="match status" value="2"/>
</dbReference>
<dbReference type="Pfam" id="PF08447">
    <property type="entry name" value="PAS_3"/>
    <property type="match status" value="2"/>
</dbReference>
<dbReference type="SMART" id="SM00091">
    <property type="entry name" value="PAS"/>
    <property type="match status" value="2"/>
</dbReference>
<evidence type="ECO:0000313" key="7">
    <source>
        <dbReference type="EMBL" id="RJF87803.1"/>
    </source>
</evidence>
<organism evidence="7 8">
    <name type="scientific">Oleomonas cavernae</name>
    <dbReference type="NCBI Taxonomy" id="2320859"/>
    <lineage>
        <taxon>Bacteria</taxon>
        <taxon>Pseudomonadati</taxon>
        <taxon>Pseudomonadota</taxon>
        <taxon>Alphaproteobacteria</taxon>
        <taxon>Acetobacterales</taxon>
        <taxon>Acetobacteraceae</taxon>
        <taxon>Oleomonas</taxon>
    </lineage>
</organism>
<dbReference type="PROSITE" id="PS50885">
    <property type="entry name" value="HAMP"/>
    <property type="match status" value="1"/>
</dbReference>
<dbReference type="InterPro" id="IPR043128">
    <property type="entry name" value="Rev_trsase/Diguanyl_cyclase"/>
</dbReference>
<dbReference type="GO" id="GO:0016020">
    <property type="term" value="C:membrane"/>
    <property type="evidence" value="ECO:0007669"/>
    <property type="project" value="InterPro"/>
</dbReference>
<feature type="domain" description="GGDEF" evidence="6">
    <location>
        <begin position="655"/>
        <end position="792"/>
    </location>
</feature>
<gene>
    <name evidence="7" type="ORF">D3874_12860</name>
</gene>
<dbReference type="SMART" id="SM00267">
    <property type="entry name" value="GGDEF"/>
    <property type="match status" value="1"/>
</dbReference>
<dbReference type="FunFam" id="3.30.70.270:FF:000001">
    <property type="entry name" value="Diguanylate cyclase domain protein"/>
    <property type="match status" value="1"/>
</dbReference>
<feature type="coiled-coil region" evidence="1">
    <location>
        <begin position="344"/>
        <end position="371"/>
    </location>
</feature>
<evidence type="ECO:0000259" key="6">
    <source>
        <dbReference type="PROSITE" id="PS50887"/>
    </source>
</evidence>
<reference evidence="7 8" key="1">
    <citation type="submission" date="2018-09" db="EMBL/GenBank/DDBJ databases">
        <authorList>
            <person name="Zhu H."/>
        </authorList>
    </citation>
    <scope>NUCLEOTIDE SEQUENCE [LARGE SCALE GENOMIC DNA]</scope>
    <source>
        <strain evidence="7 8">K1W22B-8</strain>
    </source>
</reference>
<feature type="domain" description="PAC" evidence="4">
    <location>
        <begin position="434"/>
        <end position="487"/>
    </location>
</feature>
<dbReference type="CDD" id="cd18773">
    <property type="entry name" value="PDC1_HK_sensor"/>
    <property type="match status" value="1"/>
</dbReference>
<sequence>MTTGLRLRVVLLALAAVVPLLALLFAGSVADRRLALDAARSRVAELAARGAGEQAEVLRDTRLLLGLLATMPAVAEAVPGTCHETLKAIAGARPQFATMGVIGIDRTLLCHSLITEQRPGFGTELFTRVTAPDAPGFVVGGLVMSKTTGKPTIVAASPLPLPGGTGMIFISINLEWLSQLAGQAIDSPDQTVLVMEPQSGAVLARSPDSARWVGRTVPDEALARLLAAQPQGGIARIRDLDGVERIFGFAPLPDGFSGAVLAVGLSRAAVLAGADQRMMIGLGLALAVSLGATILAWWLGDRFLVRPIAALGRAARRFGGGDFTARANLSSWHAAELLALDRTLADMAGALAAAQEKLSDSEARYRLLAENSTDMIFRLDLDFVRRYVSPASREILGYAPEELMGIRPVNQVHPDDAARVEAVFRQVAAGRDRASVANRIRHRDGRWIWVEAELRLVRDPVTGQPAALLGALRDISDRKAAEAALKDSEERYRLLADNATDMIMRLGTDFHCFYVSPAIRDLLGYDPVDIEGTDLRAILCPDDLPAIEAVLASPDADHGRASVRCRGRRVDGSYVWVEANVRRLAEGQGYLAVVRDITRAKAAEAQIAEANDRLAKANQMLEAWALEDALTGLANRRHFDGALDREFRRAIRAGNSLALIMIDVDYFKAYNDYYGHPAGDTCLRAVSQCVLRMIERPGDIAARYGGEEIVVLLPGTDAMGAQAVAEKIRLAVRELAIRHGGDPSGFLAVSAGVAAMLPLKGQHRSSDLVGQADRALYAAKLAGRNRIVVDSVDDEPAKGDLFG</sequence>
<dbReference type="PANTHER" id="PTHR46663:SF4">
    <property type="entry name" value="DIGUANYLATE CYCLASE DGCT-RELATED"/>
    <property type="match status" value="1"/>
</dbReference>
<feature type="transmembrane region" description="Helical" evidence="2">
    <location>
        <begin position="255"/>
        <end position="273"/>
    </location>
</feature>
<keyword evidence="2" id="KW-1133">Transmembrane helix</keyword>
<dbReference type="GO" id="GO:0003824">
    <property type="term" value="F:catalytic activity"/>
    <property type="evidence" value="ECO:0007669"/>
    <property type="project" value="UniProtKB-ARBA"/>
</dbReference>
<dbReference type="PROSITE" id="PS50112">
    <property type="entry name" value="PAS"/>
    <property type="match status" value="2"/>
</dbReference>
<dbReference type="InterPro" id="IPR000014">
    <property type="entry name" value="PAS"/>
</dbReference>
<dbReference type="SUPFAM" id="SSF55785">
    <property type="entry name" value="PYP-like sensor domain (PAS domain)"/>
    <property type="match status" value="2"/>
</dbReference>
<dbReference type="InterPro" id="IPR000700">
    <property type="entry name" value="PAS-assoc_C"/>
</dbReference>
<feature type="domain" description="PAC" evidence="4">
    <location>
        <begin position="561"/>
        <end position="609"/>
    </location>
</feature>
<feature type="transmembrane region" description="Helical" evidence="2">
    <location>
        <begin position="280"/>
        <end position="299"/>
    </location>
</feature>
<dbReference type="CDD" id="cd00130">
    <property type="entry name" value="PAS"/>
    <property type="match status" value="2"/>
</dbReference>
<dbReference type="InterPro" id="IPR003660">
    <property type="entry name" value="HAMP_dom"/>
</dbReference>
<dbReference type="CDD" id="cd06225">
    <property type="entry name" value="HAMP"/>
    <property type="match status" value="1"/>
</dbReference>
<dbReference type="InterPro" id="IPR013655">
    <property type="entry name" value="PAS_fold_3"/>
</dbReference>
<comment type="caution">
    <text evidence="7">The sequence shown here is derived from an EMBL/GenBank/DDBJ whole genome shotgun (WGS) entry which is preliminary data.</text>
</comment>
<feature type="domain" description="HAMP" evidence="5">
    <location>
        <begin position="302"/>
        <end position="356"/>
    </location>
</feature>
<dbReference type="SUPFAM" id="SSF55073">
    <property type="entry name" value="Nucleotide cyclase"/>
    <property type="match status" value="1"/>
</dbReference>
<dbReference type="RefSeq" id="WP_119778439.1">
    <property type="nucleotide sequence ID" value="NZ_QYUK01000011.1"/>
</dbReference>
<dbReference type="InterPro" id="IPR035965">
    <property type="entry name" value="PAS-like_dom_sf"/>
</dbReference>
<accession>A0A418WCP8</accession>
<feature type="coiled-coil region" evidence="1">
    <location>
        <begin position="600"/>
        <end position="627"/>
    </location>
</feature>
<evidence type="ECO:0000256" key="1">
    <source>
        <dbReference type="SAM" id="Coils"/>
    </source>
</evidence>
<protein>
    <submittedName>
        <fullName evidence="7">PAS domain S-box protein</fullName>
    </submittedName>
</protein>
<dbReference type="NCBIfam" id="TIGR00229">
    <property type="entry name" value="sensory_box"/>
    <property type="match status" value="2"/>
</dbReference>
<dbReference type="CDD" id="cd12915">
    <property type="entry name" value="PDC2_DGC_like"/>
    <property type="match status" value="1"/>
</dbReference>
<dbReference type="GO" id="GO:0007165">
    <property type="term" value="P:signal transduction"/>
    <property type="evidence" value="ECO:0007669"/>
    <property type="project" value="InterPro"/>
</dbReference>
<name>A0A418WCP8_9PROT</name>
<evidence type="ECO:0000259" key="3">
    <source>
        <dbReference type="PROSITE" id="PS50112"/>
    </source>
</evidence>
<dbReference type="OrthoDB" id="9812260at2"/>
<dbReference type="Gene3D" id="6.10.340.10">
    <property type="match status" value="1"/>
</dbReference>